<organism evidence="2 3">
    <name type="scientific">Rubus argutus</name>
    <name type="common">Southern blackberry</name>
    <dbReference type="NCBI Taxonomy" id="59490"/>
    <lineage>
        <taxon>Eukaryota</taxon>
        <taxon>Viridiplantae</taxon>
        <taxon>Streptophyta</taxon>
        <taxon>Embryophyta</taxon>
        <taxon>Tracheophyta</taxon>
        <taxon>Spermatophyta</taxon>
        <taxon>Magnoliopsida</taxon>
        <taxon>eudicotyledons</taxon>
        <taxon>Gunneridae</taxon>
        <taxon>Pentapetalae</taxon>
        <taxon>rosids</taxon>
        <taxon>fabids</taxon>
        <taxon>Rosales</taxon>
        <taxon>Rosaceae</taxon>
        <taxon>Rosoideae</taxon>
        <taxon>Rosoideae incertae sedis</taxon>
        <taxon>Rubus</taxon>
    </lineage>
</organism>
<reference evidence="2 3" key="1">
    <citation type="journal article" date="2023" name="G3 (Bethesda)">
        <title>A chromosome-length genome assembly and annotation of blackberry (Rubus argutus, cv. 'Hillquist').</title>
        <authorList>
            <person name="Bruna T."/>
            <person name="Aryal R."/>
            <person name="Dudchenko O."/>
            <person name="Sargent D.J."/>
            <person name="Mead D."/>
            <person name="Buti M."/>
            <person name="Cavallini A."/>
            <person name="Hytonen T."/>
            <person name="Andres J."/>
            <person name="Pham M."/>
            <person name="Weisz D."/>
            <person name="Mascagni F."/>
            <person name="Usai G."/>
            <person name="Natali L."/>
            <person name="Bassil N."/>
            <person name="Fernandez G.E."/>
            <person name="Lomsadze A."/>
            <person name="Armour M."/>
            <person name="Olukolu B."/>
            <person name="Poorten T."/>
            <person name="Britton C."/>
            <person name="Davik J."/>
            <person name="Ashrafi H."/>
            <person name="Aiden E.L."/>
            <person name="Borodovsky M."/>
            <person name="Worthington M."/>
        </authorList>
    </citation>
    <scope>NUCLEOTIDE SEQUENCE [LARGE SCALE GENOMIC DNA]</scope>
    <source>
        <strain evidence="2">PI 553951</strain>
    </source>
</reference>
<feature type="chain" id="PRO_5043374040" evidence="1">
    <location>
        <begin position="26"/>
        <end position="230"/>
    </location>
</feature>
<feature type="signal peptide" evidence="1">
    <location>
        <begin position="1"/>
        <end position="25"/>
    </location>
</feature>
<dbReference type="PROSITE" id="PS51257">
    <property type="entry name" value="PROKAR_LIPOPROTEIN"/>
    <property type="match status" value="1"/>
</dbReference>
<evidence type="ECO:0000256" key="1">
    <source>
        <dbReference type="SAM" id="SignalP"/>
    </source>
</evidence>
<gene>
    <name evidence="2" type="ORF">M0R45_035100</name>
</gene>
<comment type="caution">
    <text evidence="2">The sequence shown here is derived from an EMBL/GenBank/DDBJ whole genome shotgun (WGS) entry which is preliminary data.</text>
</comment>
<keyword evidence="3" id="KW-1185">Reference proteome</keyword>
<protein>
    <submittedName>
        <fullName evidence="2">Uncharacterized protein</fullName>
    </submittedName>
</protein>
<dbReference type="EMBL" id="JBEDUW010000007">
    <property type="protein sequence ID" value="KAK9911179.1"/>
    <property type="molecule type" value="Genomic_DNA"/>
</dbReference>
<dbReference type="PANTHER" id="PTHR34537">
    <property type="entry name" value="OS08G0459300 PROTEIN"/>
    <property type="match status" value="1"/>
</dbReference>
<dbReference type="PANTHER" id="PTHR34537:SF2">
    <property type="entry name" value="FERREDOXIN-LIKE PROTEIN"/>
    <property type="match status" value="1"/>
</dbReference>
<sequence length="230" mass="24797">MVKRLCCCGWLVFSSCLLLAALVSSKHHGNPANDLVDIINNNRTAHKLSKLNDSPGLGCIALQYAEFCKGNCSRNGTIKCAPSEDDFTEVFAPNCGVELPTIGTITGQIVSCHSKYLEPSLAFQHVLVGDNKALSILRNRSHNEVGVGMVGVHKGPFFWSLLFSSGKTNSTFVLENRGTGIQQKKGCYSGSSIPCSAGRKITADSVTFNHVVITGFLCVHLVQQLQLNLL</sequence>
<proteinExistence type="predicted"/>
<evidence type="ECO:0000313" key="2">
    <source>
        <dbReference type="EMBL" id="KAK9911179.1"/>
    </source>
</evidence>
<dbReference type="Proteomes" id="UP001457282">
    <property type="component" value="Unassembled WGS sequence"/>
</dbReference>
<dbReference type="AlphaFoldDB" id="A0AAW1VWK3"/>
<evidence type="ECO:0000313" key="3">
    <source>
        <dbReference type="Proteomes" id="UP001457282"/>
    </source>
</evidence>
<name>A0AAW1VWK3_RUBAR</name>
<keyword evidence="1" id="KW-0732">Signal</keyword>
<accession>A0AAW1VWK3</accession>